<dbReference type="Proteomes" id="UP000271087">
    <property type="component" value="Unassembled WGS sequence"/>
</dbReference>
<proteinExistence type="predicted"/>
<keyword evidence="2" id="KW-1185">Reference proteome</keyword>
<accession>A0A182EDA9</accession>
<evidence type="ECO:0000313" key="3">
    <source>
        <dbReference type="WBParaSite" id="nOo.2.0.1.t06058-RA"/>
    </source>
</evidence>
<dbReference type="EMBL" id="UYRW01001780">
    <property type="protein sequence ID" value="VDK80729.1"/>
    <property type="molecule type" value="Genomic_DNA"/>
</dbReference>
<evidence type="ECO:0000313" key="1">
    <source>
        <dbReference type="EMBL" id="VDK80729.1"/>
    </source>
</evidence>
<reference evidence="3" key="1">
    <citation type="submission" date="2016-06" db="UniProtKB">
        <authorList>
            <consortium name="WormBaseParasite"/>
        </authorList>
    </citation>
    <scope>IDENTIFICATION</scope>
</reference>
<sequence>MPSRRRSSLGFRTPAAEALRRFIANQTRNNGHQRMNEENKEWLTCEQSDVQLNLKKRILRARHFGNF</sequence>
<gene>
    <name evidence="1" type="ORF">NOO_LOCUS6058</name>
</gene>
<organism evidence="3">
    <name type="scientific">Onchocerca ochengi</name>
    <name type="common">Filarial nematode worm</name>
    <dbReference type="NCBI Taxonomy" id="42157"/>
    <lineage>
        <taxon>Eukaryota</taxon>
        <taxon>Metazoa</taxon>
        <taxon>Ecdysozoa</taxon>
        <taxon>Nematoda</taxon>
        <taxon>Chromadorea</taxon>
        <taxon>Rhabditida</taxon>
        <taxon>Spirurina</taxon>
        <taxon>Spiruromorpha</taxon>
        <taxon>Filarioidea</taxon>
        <taxon>Onchocercidae</taxon>
        <taxon>Onchocerca</taxon>
    </lineage>
</organism>
<dbReference type="AlphaFoldDB" id="A0A182EDA9"/>
<reference evidence="1 2" key="2">
    <citation type="submission" date="2018-08" db="EMBL/GenBank/DDBJ databases">
        <authorList>
            <person name="Laetsch R D."/>
            <person name="Stevens L."/>
            <person name="Kumar S."/>
            <person name="Blaxter L. M."/>
        </authorList>
    </citation>
    <scope>NUCLEOTIDE SEQUENCE [LARGE SCALE GENOMIC DNA]</scope>
</reference>
<dbReference type="WBParaSite" id="nOo.2.0.1.t06058-RA">
    <property type="protein sequence ID" value="nOo.2.0.1.t06058-RA"/>
    <property type="gene ID" value="nOo.2.0.1.g06058"/>
</dbReference>
<evidence type="ECO:0000313" key="2">
    <source>
        <dbReference type="Proteomes" id="UP000271087"/>
    </source>
</evidence>
<name>A0A182EDA9_ONCOC</name>
<protein>
    <submittedName>
        <fullName evidence="1 3">Uncharacterized protein</fullName>
    </submittedName>
</protein>